<comment type="caution">
    <text evidence="3">The sequence shown here is derived from an EMBL/GenBank/DDBJ whole genome shotgun (WGS) entry which is preliminary data.</text>
</comment>
<accession>A0A9D2LD43</accession>
<reference evidence="3" key="1">
    <citation type="journal article" date="2021" name="PeerJ">
        <title>Extensive microbial diversity within the chicken gut microbiome revealed by metagenomics and culture.</title>
        <authorList>
            <person name="Gilroy R."/>
            <person name="Ravi A."/>
            <person name="Getino M."/>
            <person name="Pursley I."/>
            <person name="Horton D.L."/>
            <person name="Alikhan N.F."/>
            <person name="Baker D."/>
            <person name="Gharbi K."/>
            <person name="Hall N."/>
            <person name="Watson M."/>
            <person name="Adriaenssens E.M."/>
            <person name="Foster-Nyarko E."/>
            <person name="Jarju S."/>
            <person name="Secka A."/>
            <person name="Antonio M."/>
            <person name="Oren A."/>
            <person name="Chaudhuri R.R."/>
            <person name="La Ragione R."/>
            <person name="Hildebrand F."/>
            <person name="Pallen M.J."/>
        </authorList>
    </citation>
    <scope>NUCLEOTIDE SEQUENCE</scope>
    <source>
        <strain evidence="3">ChiHjej13B12-24818</strain>
    </source>
</reference>
<dbReference type="EMBL" id="DWZH01000053">
    <property type="protein sequence ID" value="HJB10348.1"/>
    <property type="molecule type" value="Genomic_DNA"/>
</dbReference>
<name>A0A9D2LD43_9MICO</name>
<feature type="region of interest" description="Disordered" evidence="1">
    <location>
        <begin position="104"/>
        <end position="132"/>
    </location>
</feature>
<evidence type="ECO:0000256" key="1">
    <source>
        <dbReference type="SAM" id="MobiDB-lite"/>
    </source>
</evidence>
<dbReference type="Proteomes" id="UP000823823">
    <property type="component" value="Unassembled WGS sequence"/>
</dbReference>
<organism evidence="3 4">
    <name type="scientific">Candidatus Brachybacterium merdavium</name>
    <dbReference type="NCBI Taxonomy" id="2838513"/>
    <lineage>
        <taxon>Bacteria</taxon>
        <taxon>Bacillati</taxon>
        <taxon>Actinomycetota</taxon>
        <taxon>Actinomycetes</taxon>
        <taxon>Micrococcales</taxon>
        <taxon>Dermabacteraceae</taxon>
        <taxon>Brachybacterium</taxon>
    </lineage>
</organism>
<sequence>MPRRTLLAGAGLLALAACAETETESPGPEPVDEVGVPVPSPSGELTAVIDAAGDALGVLLRDAEGIDFWADDYPYDPEHPPAVLWETEADVLWVLSEELGTARIRQGPEGGWSKETAEDLDEQIPQEVDRWL</sequence>
<reference evidence="3" key="2">
    <citation type="submission" date="2021-04" db="EMBL/GenBank/DDBJ databases">
        <authorList>
            <person name="Gilroy R."/>
        </authorList>
    </citation>
    <scope>NUCLEOTIDE SEQUENCE</scope>
    <source>
        <strain evidence="3">ChiHjej13B12-24818</strain>
    </source>
</reference>
<evidence type="ECO:0000313" key="4">
    <source>
        <dbReference type="Proteomes" id="UP000823823"/>
    </source>
</evidence>
<protein>
    <submittedName>
        <fullName evidence="3">Uncharacterized protein</fullName>
    </submittedName>
</protein>
<keyword evidence="2" id="KW-0732">Signal</keyword>
<feature type="chain" id="PRO_5038963417" evidence="2">
    <location>
        <begin position="20"/>
        <end position="132"/>
    </location>
</feature>
<evidence type="ECO:0000256" key="2">
    <source>
        <dbReference type="SAM" id="SignalP"/>
    </source>
</evidence>
<feature type="signal peptide" evidence="2">
    <location>
        <begin position="1"/>
        <end position="19"/>
    </location>
</feature>
<proteinExistence type="predicted"/>
<feature type="region of interest" description="Disordered" evidence="1">
    <location>
        <begin position="20"/>
        <end position="39"/>
    </location>
</feature>
<gene>
    <name evidence="3" type="ORF">H9786_07420</name>
</gene>
<evidence type="ECO:0000313" key="3">
    <source>
        <dbReference type="EMBL" id="HJB10348.1"/>
    </source>
</evidence>
<dbReference type="AlphaFoldDB" id="A0A9D2LD43"/>
<dbReference type="PROSITE" id="PS51257">
    <property type="entry name" value="PROKAR_LIPOPROTEIN"/>
    <property type="match status" value="1"/>
</dbReference>